<name>A0ABQ6BAH6_9BRAD</name>
<reference evidence="3" key="1">
    <citation type="journal article" date="2019" name="Int. J. Syst. Evol. Microbiol.">
        <title>The Global Catalogue of Microorganisms (GCM) 10K type strain sequencing project: providing services to taxonomists for standard genome sequencing and annotation.</title>
        <authorList>
            <consortium name="The Broad Institute Genomics Platform"/>
            <consortium name="The Broad Institute Genome Sequencing Center for Infectious Disease"/>
            <person name="Wu L."/>
            <person name="Ma J."/>
        </authorList>
    </citation>
    <scope>NUCLEOTIDE SEQUENCE [LARGE SCALE GENOMIC DNA]</scope>
    <source>
        <strain evidence="3">NBRC 102520</strain>
    </source>
</reference>
<evidence type="ECO:0000313" key="3">
    <source>
        <dbReference type="Proteomes" id="UP001156905"/>
    </source>
</evidence>
<sequence length="65" mass="7294">MAEYVIREVGLHQWLVFADRKCIAFCAAENEAVKAMNEHSARSRRPPDSMHIEPGQSSPVRAGEL</sequence>
<accession>A0ABQ6BAH6</accession>
<evidence type="ECO:0000313" key="2">
    <source>
        <dbReference type="EMBL" id="GLR91377.1"/>
    </source>
</evidence>
<gene>
    <name evidence="2" type="ORF">GCM10007857_80940</name>
</gene>
<keyword evidence="3" id="KW-1185">Reference proteome</keyword>
<feature type="region of interest" description="Disordered" evidence="1">
    <location>
        <begin position="36"/>
        <end position="65"/>
    </location>
</feature>
<dbReference type="EMBL" id="BSOW01000046">
    <property type="protein sequence ID" value="GLR91377.1"/>
    <property type="molecule type" value="Genomic_DNA"/>
</dbReference>
<organism evidence="2 3">
    <name type="scientific">Bradyrhizobium iriomotense</name>
    <dbReference type="NCBI Taxonomy" id="441950"/>
    <lineage>
        <taxon>Bacteria</taxon>
        <taxon>Pseudomonadati</taxon>
        <taxon>Pseudomonadota</taxon>
        <taxon>Alphaproteobacteria</taxon>
        <taxon>Hyphomicrobiales</taxon>
        <taxon>Nitrobacteraceae</taxon>
        <taxon>Bradyrhizobium</taxon>
    </lineage>
</organism>
<comment type="caution">
    <text evidence="2">The sequence shown here is derived from an EMBL/GenBank/DDBJ whole genome shotgun (WGS) entry which is preliminary data.</text>
</comment>
<evidence type="ECO:0000256" key="1">
    <source>
        <dbReference type="SAM" id="MobiDB-lite"/>
    </source>
</evidence>
<feature type="compositionally biased region" description="Basic and acidic residues" evidence="1">
    <location>
        <begin position="36"/>
        <end position="51"/>
    </location>
</feature>
<dbReference type="Proteomes" id="UP001156905">
    <property type="component" value="Unassembled WGS sequence"/>
</dbReference>
<protein>
    <recommendedName>
        <fullName evidence="4">DUF1059 domain-containing protein</fullName>
    </recommendedName>
</protein>
<evidence type="ECO:0008006" key="4">
    <source>
        <dbReference type="Google" id="ProtNLM"/>
    </source>
</evidence>
<proteinExistence type="predicted"/>
<dbReference type="RefSeq" id="WP_284274678.1">
    <property type="nucleotide sequence ID" value="NZ_BSOW01000046.1"/>
</dbReference>